<dbReference type="SMART" id="SM00332">
    <property type="entry name" value="PP2Cc"/>
    <property type="match status" value="1"/>
</dbReference>
<comment type="caution">
    <text evidence="2">The sequence shown here is derived from an EMBL/GenBank/DDBJ whole genome shotgun (WGS) entry which is preliminary data.</text>
</comment>
<keyword evidence="3" id="KW-1185">Reference proteome</keyword>
<organism evidence="2 3">
    <name type="scientific">Eubacterium album</name>
    <dbReference type="NCBI Taxonomy" id="2978477"/>
    <lineage>
        <taxon>Bacteria</taxon>
        <taxon>Bacillati</taxon>
        <taxon>Bacillota</taxon>
        <taxon>Clostridia</taxon>
        <taxon>Eubacteriales</taxon>
        <taxon>Eubacteriaceae</taxon>
        <taxon>Eubacterium</taxon>
    </lineage>
</organism>
<evidence type="ECO:0000313" key="3">
    <source>
        <dbReference type="Proteomes" id="UP001431199"/>
    </source>
</evidence>
<proteinExistence type="predicted"/>
<dbReference type="PANTHER" id="PTHR47992">
    <property type="entry name" value="PROTEIN PHOSPHATASE"/>
    <property type="match status" value="1"/>
</dbReference>
<dbReference type="InterPro" id="IPR001932">
    <property type="entry name" value="PPM-type_phosphatase-like_dom"/>
</dbReference>
<dbReference type="Pfam" id="PF00481">
    <property type="entry name" value="PP2C"/>
    <property type="match status" value="1"/>
</dbReference>
<dbReference type="SUPFAM" id="SSF81606">
    <property type="entry name" value="PP2C-like"/>
    <property type="match status" value="1"/>
</dbReference>
<name>A0ABT2LX29_9FIRM</name>
<dbReference type="EMBL" id="JAODBU010000002">
    <property type="protein sequence ID" value="MCT7397858.1"/>
    <property type="molecule type" value="Genomic_DNA"/>
</dbReference>
<dbReference type="InterPro" id="IPR036457">
    <property type="entry name" value="PPM-type-like_dom_sf"/>
</dbReference>
<dbReference type="NCBIfam" id="NF033484">
    <property type="entry name" value="Stp1_PP2C_phos"/>
    <property type="match status" value="1"/>
</dbReference>
<gene>
    <name evidence="2" type="ORF">N5B56_01985</name>
</gene>
<feature type="domain" description="PPM-type phosphatase" evidence="1">
    <location>
        <begin position="3"/>
        <end position="239"/>
    </location>
</feature>
<dbReference type="RefSeq" id="WP_117909831.1">
    <property type="nucleotide sequence ID" value="NZ_JAODBU010000002.1"/>
</dbReference>
<dbReference type="InterPro" id="IPR015655">
    <property type="entry name" value="PP2C"/>
</dbReference>
<protein>
    <submittedName>
        <fullName evidence="2">Stp1/IreP family PP2C-type Ser/Thr phosphatase</fullName>
    </submittedName>
</protein>
<sequence length="247" mass="27148">MKAYGKSDVGLMRTINQDSIFVSMSSVGKLPNLFIVADGMGGHKAGDVASRKSIEEFIKYVCTTNMTDPANILDSGIMEINKIILDLAKSNKDYSGMGTTFVAATIVENHVYIANVGDSRLYLVNEDIQQITRDHSLVEEMVRLGQLAKEEARTHFKKNIITRAVGAEEAVTADIFEIETKPNDKLLLCSDGLTNMVEDYEIKTIVQSSDDIESAVHRLIDQANENGGKDNISVVLVEPGVMRCNND</sequence>
<dbReference type="CDD" id="cd00143">
    <property type="entry name" value="PP2Cc"/>
    <property type="match status" value="1"/>
</dbReference>
<accession>A0ABT2LX29</accession>
<evidence type="ECO:0000313" key="2">
    <source>
        <dbReference type="EMBL" id="MCT7397858.1"/>
    </source>
</evidence>
<dbReference type="Gene3D" id="3.60.40.10">
    <property type="entry name" value="PPM-type phosphatase domain"/>
    <property type="match status" value="1"/>
</dbReference>
<dbReference type="SMART" id="SM00331">
    <property type="entry name" value="PP2C_SIG"/>
    <property type="match status" value="1"/>
</dbReference>
<reference evidence="2" key="1">
    <citation type="submission" date="2022-09" db="EMBL/GenBank/DDBJ databases">
        <title>Eubacterium sp. LFL-14 isolated from human feces.</title>
        <authorList>
            <person name="Liu F."/>
        </authorList>
    </citation>
    <scope>NUCLEOTIDE SEQUENCE</scope>
    <source>
        <strain evidence="2">LFL-14</strain>
    </source>
</reference>
<evidence type="ECO:0000259" key="1">
    <source>
        <dbReference type="PROSITE" id="PS51746"/>
    </source>
</evidence>
<dbReference type="Proteomes" id="UP001431199">
    <property type="component" value="Unassembled WGS sequence"/>
</dbReference>
<dbReference type="PROSITE" id="PS51746">
    <property type="entry name" value="PPM_2"/>
    <property type="match status" value="1"/>
</dbReference>